<accession>A0A850HD43</accession>
<proteinExistence type="predicted"/>
<evidence type="ECO:0000313" key="2">
    <source>
        <dbReference type="Proteomes" id="UP000546031"/>
    </source>
</evidence>
<evidence type="ECO:0000313" key="1">
    <source>
        <dbReference type="EMBL" id="NVE95709.1"/>
    </source>
</evidence>
<dbReference type="RefSeq" id="WP_176273907.1">
    <property type="nucleotide sequence ID" value="NZ_JABWTA010000001.1"/>
</dbReference>
<sequence>MKQDMWILSLLLIAAVTTAFQLDRQSRYVPQWAKYVPEPARYFAQTHVTAQALQSEDPEAAQAAASTLLSRRSVPAENMRLYAQAALQEGSAEQGLLALQLAAQRGWRDPIAQEAMARIAWAGGDAAESARRLAALYAREPNSAVLEELADEVLSNPEGRDQMAELLAGPARWEAAFVRTAVRDLSTPTYNDVLLAAHEKGAKLSCAPLQNAARQQARIAGIGEEETALEPLLENNC</sequence>
<dbReference type="EMBL" id="JABWTA010000001">
    <property type="protein sequence ID" value="NVE95709.1"/>
    <property type="molecule type" value="Genomic_DNA"/>
</dbReference>
<dbReference type="AlphaFoldDB" id="A0A850HD43"/>
<dbReference type="Proteomes" id="UP000546031">
    <property type="component" value="Unassembled WGS sequence"/>
</dbReference>
<organism evidence="1 2">
    <name type="scientific">Altererythrobacter lutimaris</name>
    <dbReference type="NCBI Taxonomy" id="2743979"/>
    <lineage>
        <taxon>Bacteria</taxon>
        <taxon>Pseudomonadati</taxon>
        <taxon>Pseudomonadota</taxon>
        <taxon>Alphaproteobacteria</taxon>
        <taxon>Sphingomonadales</taxon>
        <taxon>Erythrobacteraceae</taxon>
        <taxon>Altererythrobacter</taxon>
    </lineage>
</organism>
<comment type="caution">
    <text evidence="1">The sequence shown here is derived from an EMBL/GenBank/DDBJ whole genome shotgun (WGS) entry which is preliminary data.</text>
</comment>
<name>A0A850HD43_9SPHN</name>
<protein>
    <recommendedName>
        <fullName evidence="3">Sel1 repeat family protein</fullName>
    </recommendedName>
</protein>
<keyword evidence="2" id="KW-1185">Reference proteome</keyword>
<reference evidence="1 2" key="1">
    <citation type="submission" date="2020-06" db="EMBL/GenBank/DDBJ databases">
        <title>Altererythrobacter lutimaris sp. nov., a marine bacterium isolated from a tidal flat.</title>
        <authorList>
            <person name="Kim D."/>
            <person name="Yoo Y."/>
            <person name="Kim J.-J."/>
        </authorList>
    </citation>
    <scope>NUCLEOTIDE SEQUENCE [LARGE SCALE GENOMIC DNA]</scope>
    <source>
        <strain evidence="1 2">JGD-16</strain>
    </source>
</reference>
<evidence type="ECO:0008006" key="3">
    <source>
        <dbReference type="Google" id="ProtNLM"/>
    </source>
</evidence>
<gene>
    <name evidence="1" type="ORF">HUO12_12450</name>
</gene>